<evidence type="ECO:0000256" key="5">
    <source>
        <dbReference type="ARBA" id="ARBA00022679"/>
    </source>
</evidence>
<dbReference type="Gene3D" id="2.60.120.200">
    <property type="match status" value="1"/>
</dbReference>
<dbReference type="InterPro" id="IPR050546">
    <property type="entry name" value="Glycosyl_Hydrlase_16"/>
</dbReference>
<evidence type="ECO:0000256" key="8">
    <source>
        <dbReference type="ARBA" id="ARBA00023136"/>
    </source>
</evidence>
<evidence type="ECO:0000256" key="10">
    <source>
        <dbReference type="ARBA" id="ARBA00023288"/>
    </source>
</evidence>
<dbReference type="GO" id="GO:0098552">
    <property type="term" value="C:side of membrane"/>
    <property type="evidence" value="ECO:0007669"/>
    <property type="project" value="UniProtKB-KW"/>
</dbReference>
<keyword evidence="4" id="KW-0328">Glycosyltransferase</keyword>
<feature type="signal peptide" evidence="18">
    <location>
        <begin position="1"/>
        <end position="20"/>
    </location>
</feature>
<dbReference type="PROSITE" id="PS51762">
    <property type="entry name" value="GH16_2"/>
    <property type="match status" value="1"/>
</dbReference>
<evidence type="ECO:0000256" key="11">
    <source>
        <dbReference type="ARBA" id="ARBA00023295"/>
    </source>
</evidence>
<sequence length="450" mass="47127">MVRALLPLGAALLGATAVLAADIPTCSLNKKCPEEAPCCSQYNQCGVGAYCLGGCDPRMSFSLDSCVPAPVCQDKVYKMDSLDRYKDISEYLGDPSKADWVGQGEPLVYDGNVLLTMPAKSVGTVLATTTYMWYGKVKARMKTSRGAGVVTAFILFSDVKDEIDYEFVGVDLQTAQTNYYFQGIPDYVNGGNITIEGANSYDEFHDYEIEWTPDEIKWIVDGKLGRTKKRSETWNATSNQWGFPQTPSRVQISIWPGGADTNAKGTVDWAGGAIDWNSEEIKHFGYYFATFAEVSVECYKTDSAPGTHKGVSYYYNNIAGTNDTVVDSDKPTVLKSFAGTGTDMDKGDGTSGDASQSSSVNTIPGGGSNQVPGGSNPGSGSGSGTGGSGSTGTSGSSACAASGFSQHCDDESSGGGGGGNNSNNGARGVDRTLGASAFAVIVGIAGLLLL</sequence>
<feature type="active site" description="Nucleophile" evidence="16">
    <location>
        <position position="162"/>
    </location>
</feature>
<keyword evidence="3" id="KW-0336">GPI-anchor</keyword>
<dbReference type="GO" id="GO:0008843">
    <property type="term" value="F:endochitinase activity"/>
    <property type="evidence" value="ECO:0007669"/>
    <property type="project" value="UniProtKB-EC"/>
</dbReference>
<evidence type="ECO:0000259" key="19">
    <source>
        <dbReference type="PROSITE" id="PS51762"/>
    </source>
</evidence>
<keyword evidence="11" id="KW-0326">Glycosidase</keyword>
<evidence type="ECO:0000256" key="2">
    <source>
        <dbReference type="ARBA" id="ARBA00004589"/>
    </source>
</evidence>
<evidence type="ECO:0000313" key="21">
    <source>
        <dbReference type="Proteomes" id="UP001303115"/>
    </source>
</evidence>
<dbReference type="Proteomes" id="UP001303115">
    <property type="component" value="Unassembled WGS sequence"/>
</dbReference>
<keyword evidence="5" id="KW-0808">Transferase</keyword>
<evidence type="ECO:0000256" key="15">
    <source>
        <dbReference type="PIRNR" id="PIRNR037299"/>
    </source>
</evidence>
<evidence type="ECO:0000256" key="17">
    <source>
        <dbReference type="SAM" id="MobiDB-lite"/>
    </source>
</evidence>
<feature type="active site" description="Proton donor" evidence="16">
    <location>
        <position position="166"/>
    </location>
</feature>
<dbReference type="PIRSF" id="PIRSF037299">
    <property type="entry name" value="Glycosidase_CRH1_prd"/>
    <property type="match status" value="1"/>
</dbReference>
<keyword evidence="7 15" id="KW-0378">Hydrolase</keyword>
<keyword evidence="12" id="KW-0961">Cell wall biogenesis/degradation</keyword>
<dbReference type="FunFam" id="2.60.120.200:FF:000159">
    <property type="entry name" value="Glycosidase"/>
    <property type="match status" value="1"/>
</dbReference>
<dbReference type="PANTHER" id="PTHR10963">
    <property type="entry name" value="GLYCOSYL HYDROLASE-RELATED"/>
    <property type="match status" value="1"/>
</dbReference>
<evidence type="ECO:0000256" key="18">
    <source>
        <dbReference type="SAM" id="SignalP"/>
    </source>
</evidence>
<protein>
    <recommendedName>
        <fullName evidence="15">Crh-like protein</fullName>
        <ecNumber evidence="15">3.2.-.-</ecNumber>
    </recommendedName>
</protein>
<proteinExistence type="inferred from homology"/>
<feature type="compositionally biased region" description="Gly residues" evidence="17">
    <location>
        <begin position="375"/>
        <end position="392"/>
    </location>
</feature>
<keyword evidence="9" id="KW-0325">Glycoprotein</keyword>
<comment type="subcellular location">
    <subcellularLocation>
        <location evidence="2">Membrane</location>
        <topology evidence="2">Lipid-anchor</topology>
        <topology evidence="2">GPI-anchor</topology>
    </subcellularLocation>
</comment>
<dbReference type="PANTHER" id="PTHR10963:SF22">
    <property type="entry name" value="GLYCOSIDASE CRH2-RELATED"/>
    <property type="match status" value="1"/>
</dbReference>
<reference evidence="21" key="1">
    <citation type="journal article" date="2023" name="Mol. Phylogenet. Evol.">
        <title>Genome-scale phylogeny and comparative genomics of the fungal order Sordariales.</title>
        <authorList>
            <person name="Hensen N."/>
            <person name="Bonometti L."/>
            <person name="Westerberg I."/>
            <person name="Brannstrom I.O."/>
            <person name="Guillou S."/>
            <person name="Cros-Aarteil S."/>
            <person name="Calhoun S."/>
            <person name="Haridas S."/>
            <person name="Kuo A."/>
            <person name="Mondo S."/>
            <person name="Pangilinan J."/>
            <person name="Riley R."/>
            <person name="LaButti K."/>
            <person name="Andreopoulos B."/>
            <person name="Lipzen A."/>
            <person name="Chen C."/>
            <person name="Yan M."/>
            <person name="Daum C."/>
            <person name="Ng V."/>
            <person name="Clum A."/>
            <person name="Steindorff A."/>
            <person name="Ohm R.A."/>
            <person name="Martin F."/>
            <person name="Silar P."/>
            <person name="Natvig D.O."/>
            <person name="Lalanne C."/>
            <person name="Gautier V."/>
            <person name="Ament-Velasquez S.L."/>
            <person name="Kruys A."/>
            <person name="Hutchinson M.I."/>
            <person name="Powell A.J."/>
            <person name="Barry K."/>
            <person name="Miller A.N."/>
            <person name="Grigoriev I.V."/>
            <person name="Debuchy R."/>
            <person name="Gladieux P."/>
            <person name="Hiltunen Thoren M."/>
            <person name="Johannesson H."/>
        </authorList>
    </citation>
    <scope>NUCLEOTIDE SEQUENCE [LARGE SCALE GENOMIC DNA]</scope>
    <source>
        <strain evidence="21">CBS 284.82</strain>
    </source>
</reference>
<dbReference type="InterPro" id="IPR017168">
    <property type="entry name" value="CHR-like"/>
</dbReference>
<feature type="domain" description="GH16" evidence="19">
    <location>
        <begin position="89"/>
        <end position="278"/>
    </location>
</feature>
<feature type="compositionally biased region" description="Low complexity" evidence="17">
    <location>
        <begin position="393"/>
        <end position="405"/>
    </location>
</feature>
<dbReference type="GO" id="GO:0031505">
    <property type="term" value="P:fungal-type cell wall organization"/>
    <property type="evidence" value="ECO:0007669"/>
    <property type="project" value="TreeGrafter"/>
</dbReference>
<name>A0AAN6SRA7_9PEZI</name>
<keyword evidence="6 18" id="KW-0732">Signal</keyword>
<dbReference type="AlphaFoldDB" id="A0AAN6SRA7"/>
<evidence type="ECO:0000256" key="9">
    <source>
        <dbReference type="ARBA" id="ARBA00023180"/>
    </source>
</evidence>
<dbReference type="GO" id="GO:0016757">
    <property type="term" value="F:glycosyltransferase activity"/>
    <property type="evidence" value="ECO:0007669"/>
    <property type="project" value="UniProtKB-KW"/>
</dbReference>
<dbReference type="Pfam" id="PF00722">
    <property type="entry name" value="Glyco_hydro_16"/>
    <property type="match status" value="1"/>
</dbReference>
<evidence type="ECO:0000256" key="13">
    <source>
        <dbReference type="ARBA" id="ARBA00038074"/>
    </source>
</evidence>
<evidence type="ECO:0000256" key="14">
    <source>
        <dbReference type="ARBA" id="ARBA00093308"/>
    </source>
</evidence>
<evidence type="ECO:0000256" key="1">
    <source>
        <dbReference type="ARBA" id="ARBA00000822"/>
    </source>
</evidence>
<dbReference type="GO" id="GO:0005975">
    <property type="term" value="P:carbohydrate metabolic process"/>
    <property type="evidence" value="ECO:0007669"/>
    <property type="project" value="InterPro"/>
</dbReference>
<evidence type="ECO:0000256" key="7">
    <source>
        <dbReference type="ARBA" id="ARBA00022801"/>
    </source>
</evidence>
<feature type="chain" id="PRO_5042959808" description="Crh-like protein" evidence="18">
    <location>
        <begin position="21"/>
        <end position="450"/>
    </location>
</feature>
<dbReference type="EC" id="3.2.-.-" evidence="15"/>
<comment type="catalytic activity">
    <reaction evidence="1">
        <text>Random endo-hydrolysis of N-acetyl-beta-D-glucosaminide (1-&gt;4)-beta-linkages in chitin and chitodextrins.</text>
        <dbReference type="EC" id="3.2.1.14"/>
    </reaction>
</comment>
<gene>
    <name evidence="20" type="ORF">C8A01DRAFT_36605</name>
</gene>
<dbReference type="GO" id="GO:0009277">
    <property type="term" value="C:fungal-type cell wall"/>
    <property type="evidence" value="ECO:0007669"/>
    <property type="project" value="TreeGrafter"/>
</dbReference>
<organism evidence="20 21">
    <name type="scientific">Parachaetomium inaequale</name>
    <dbReference type="NCBI Taxonomy" id="2588326"/>
    <lineage>
        <taxon>Eukaryota</taxon>
        <taxon>Fungi</taxon>
        <taxon>Dikarya</taxon>
        <taxon>Ascomycota</taxon>
        <taxon>Pezizomycotina</taxon>
        <taxon>Sordariomycetes</taxon>
        <taxon>Sordariomycetidae</taxon>
        <taxon>Sordariales</taxon>
        <taxon>Chaetomiaceae</taxon>
        <taxon>Parachaetomium</taxon>
    </lineage>
</organism>
<evidence type="ECO:0000256" key="12">
    <source>
        <dbReference type="ARBA" id="ARBA00023316"/>
    </source>
</evidence>
<evidence type="ECO:0000256" key="3">
    <source>
        <dbReference type="ARBA" id="ARBA00022622"/>
    </source>
</evidence>
<dbReference type="EMBL" id="MU854401">
    <property type="protein sequence ID" value="KAK4039395.1"/>
    <property type="molecule type" value="Genomic_DNA"/>
</dbReference>
<feature type="region of interest" description="Disordered" evidence="17">
    <location>
        <begin position="337"/>
        <end position="423"/>
    </location>
</feature>
<keyword evidence="21" id="KW-1185">Reference proteome</keyword>
<evidence type="ECO:0000313" key="20">
    <source>
        <dbReference type="EMBL" id="KAK4039395.1"/>
    </source>
</evidence>
<dbReference type="InterPro" id="IPR000757">
    <property type="entry name" value="Beta-glucanase-like"/>
</dbReference>
<dbReference type="SUPFAM" id="SSF49899">
    <property type="entry name" value="Concanavalin A-like lectins/glucanases"/>
    <property type="match status" value="1"/>
</dbReference>
<evidence type="ECO:0000256" key="6">
    <source>
        <dbReference type="ARBA" id="ARBA00022729"/>
    </source>
</evidence>
<accession>A0AAN6SRA7</accession>
<keyword evidence="10" id="KW-0449">Lipoprotein</keyword>
<comment type="similarity">
    <text evidence="13">Belongs to the glycosyl hydrolase 16 family. CRH1 subfamily.</text>
</comment>
<dbReference type="InterPro" id="IPR013320">
    <property type="entry name" value="ConA-like_dom_sf"/>
</dbReference>
<comment type="caution">
    <text evidence="20">The sequence shown here is derived from an EMBL/GenBank/DDBJ whole genome shotgun (WGS) entry which is preliminary data.</text>
</comment>
<keyword evidence="8 15" id="KW-0472">Membrane</keyword>
<evidence type="ECO:0000256" key="16">
    <source>
        <dbReference type="PIRSR" id="PIRSR037299-1"/>
    </source>
</evidence>
<comment type="function">
    <text evidence="14">Dual chitinase/transglycosylase that plays a role in cell wall architecture. Chitinase and transglycosylase activities are coupled. Required for the polysaccharide cross-linking at the septa and the cell wall. More specifically, transfers chitin to 1,6-beta-glucan in the cell wall.</text>
</comment>
<evidence type="ECO:0000256" key="4">
    <source>
        <dbReference type="ARBA" id="ARBA00022676"/>
    </source>
</evidence>